<dbReference type="InterPro" id="IPR000582">
    <property type="entry name" value="Acyl-CoA-binding_protein"/>
</dbReference>
<feature type="domain" description="ACB" evidence="7">
    <location>
        <begin position="11"/>
        <end position="96"/>
    </location>
</feature>
<dbReference type="Pfam" id="PF01344">
    <property type="entry name" value="Kelch_1"/>
    <property type="match status" value="1"/>
</dbReference>
<evidence type="ECO:0000256" key="3">
    <source>
        <dbReference type="ARBA" id="ARBA00022737"/>
    </source>
</evidence>
<dbReference type="SUPFAM" id="SSF47027">
    <property type="entry name" value="Acyl-CoA binding protein"/>
    <property type="match status" value="1"/>
</dbReference>
<evidence type="ECO:0000313" key="9">
    <source>
        <dbReference type="Proteomes" id="UP001205105"/>
    </source>
</evidence>
<dbReference type="EMBL" id="JADXDR010000107">
    <property type="protein sequence ID" value="KAI7839121.1"/>
    <property type="molecule type" value="Genomic_DNA"/>
</dbReference>
<keyword evidence="4" id="KW-0446">Lipid-binding</keyword>
<reference evidence="8" key="1">
    <citation type="submission" date="2020-11" db="EMBL/GenBank/DDBJ databases">
        <title>Chlorella ohadii genome sequencing and assembly.</title>
        <authorList>
            <person name="Murik O."/>
            <person name="Treves H."/>
            <person name="Kedem I."/>
            <person name="Shotland Y."/>
            <person name="Kaplan A."/>
        </authorList>
    </citation>
    <scope>NUCLEOTIDE SEQUENCE</scope>
    <source>
        <strain evidence="8">1</strain>
    </source>
</reference>
<dbReference type="InterPro" id="IPR006652">
    <property type="entry name" value="Kelch_1"/>
</dbReference>
<name>A0AAD5H055_9CHLO</name>
<feature type="region of interest" description="Disordered" evidence="6">
    <location>
        <begin position="106"/>
        <end position="146"/>
    </location>
</feature>
<evidence type="ECO:0000256" key="1">
    <source>
        <dbReference type="ARBA" id="ARBA00005567"/>
    </source>
</evidence>
<gene>
    <name evidence="8" type="ORF">COHA_007124</name>
</gene>
<dbReference type="PANTHER" id="PTHR46093:SF3">
    <property type="entry name" value="ACYL-COA-BINDING DOMAIN-CONTAINING PROTEIN 4"/>
    <property type="match status" value="1"/>
</dbReference>
<dbReference type="Pfam" id="PF00887">
    <property type="entry name" value="ACBP"/>
    <property type="match status" value="1"/>
</dbReference>
<dbReference type="Pfam" id="PF24681">
    <property type="entry name" value="Kelch_KLHDC2_KLHL20_DRC7"/>
    <property type="match status" value="1"/>
</dbReference>
<proteinExistence type="inferred from homology"/>
<feature type="coiled-coil region" evidence="5">
    <location>
        <begin position="509"/>
        <end position="571"/>
    </location>
</feature>
<organism evidence="8 9">
    <name type="scientific">Chlorella ohadii</name>
    <dbReference type="NCBI Taxonomy" id="2649997"/>
    <lineage>
        <taxon>Eukaryota</taxon>
        <taxon>Viridiplantae</taxon>
        <taxon>Chlorophyta</taxon>
        <taxon>core chlorophytes</taxon>
        <taxon>Trebouxiophyceae</taxon>
        <taxon>Chlorellales</taxon>
        <taxon>Chlorellaceae</taxon>
        <taxon>Chlorella clade</taxon>
        <taxon>Chlorella</taxon>
    </lineage>
</organism>
<dbReference type="Pfam" id="PF24922">
    <property type="entry name" value="ACBP4_C"/>
    <property type="match status" value="1"/>
</dbReference>
<protein>
    <recommendedName>
        <fullName evidence="7">ACB domain-containing protein</fullName>
    </recommendedName>
</protein>
<dbReference type="Gene3D" id="1.20.80.10">
    <property type="match status" value="1"/>
</dbReference>
<dbReference type="Gene3D" id="2.120.10.80">
    <property type="entry name" value="Kelch-type beta propeller"/>
    <property type="match status" value="2"/>
</dbReference>
<evidence type="ECO:0000256" key="4">
    <source>
        <dbReference type="ARBA" id="ARBA00023121"/>
    </source>
</evidence>
<dbReference type="PANTHER" id="PTHR46093">
    <property type="entry name" value="ACYL-COA-BINDING DOMAIN-CONTAINING PROTEIN 5"/>
    <property type="match status" value="1"/>
</dbReference>
<keyword evidence="2" id="KW-0880">Kelch repeat</keyword>
<accession>A0AAD5H055</accession>
<evidence type="ECO:0000313" key="8">
    <source>
        <dbReference type="EMBL" id="KAI7839121.1"/>
    </source>
</evidence>
<evidence type="ECO:0000259" key="7">
    <source>
        <dbReference type="PROSITE" id="PS51228"/>
    </source>
</evidence>
<feature type="compositionally biased region" description="Low complexity" evidence="6">
    <location>
        <begin position="106"/>
        <end position="132"/>
    </location>
</feature>
<dbReference type="AlphaFoldDB" id="A0AAD5H055"/>
<dbReference type="GO" id="GO:0000062">
    <property type="term" value="F:fatty-acyl-CoA binding"/>
    <property type="evidence" value="ECO:0007669"/>
    <property type="project" value="InterPro"/>
</dbReference>
<dbReference type="SUPFAM" id="SSF117281">
    <property type="entry name" value="Kelch motif"/>
    <property type="match status" value="1"/>
</dbReference>
<comment type="similarity">
    <text evidence="1">Belongs to the ACBP family.</text>
</comment>
<sequence>MTQEAHCPLSFPDKFTEAAAYVAQHGDSLSEESKLLLYSLHQQATVGPCNEPKPWGWSVVNNAKWQSWKQLGDMAAVEAMRLYVRTLEEELPGWWAHHTGAAAEAAAANGGEGGAAPTANGTAGTAAAAPQAGAPPPAPSGPKSRSVAEVVVEGSWVSPYISSDKRPPPRYEHATALVGSELYIIGGNYGGRYLNDTWALNLENLTWKAFVSGGKSSAALPASSAPAGGAPPPPAPLTPIAGHVVVPWHGSLVLVGGHMKAKDALPEMPVRLLDPKAGTWSVVECSAEEGEELPKPRGGHSGLLVGSRLFVFGGEDVMRRPLGELLVLDLATWRWSRPETSGTAPGPRSAHAAALYSDRYMLVFGGGSVAHCNNELWMLDTETMEWSQPEAEGPVPPPRAGHAGAILGDTWFIVGGGNNTSGCADMYALDLSPLGAGPVQWTLWTLVGNTPVESAIASEGLSLQTVPMAGCMVSFGGYNGRYHNAVHVYRPEGYLAASGMLPSPALPAVAAAAAEAEKAAEEARAALEAEQAKSMRLEVEVAEARQELGRMEELERELQKYRLTKEEKKGSGLWNYISGA</sequence>
<evidence type="ECO:0000256" key="6">
    <source>
        <dbReference type="SAM" id="MobiDB-lite"/>
    </source>
</evidence>
<comment type="caution">
    <text evidence="8">The sequence shown here is derived from an EMBL/GenBank/DDBJ whole genome shotgun (WGS) entry which is preliminary data.</text>
</comment>
<dbReference type="Proteomes" id="UP001205105">
    <property type="component" value="Unassembled WGS sequence"/>
</dbReference>
<dbReference type="InterPro" id="IPR035984">
    <property type="entry name" value="Acyl-CoA-binding_sf"/>
</dbReference>
<dbReference type="InterPro" id="IPR056819">
    <property type="entry name" value="ACBP4-6_C"/>
</dbReference>
<dbReference type="InterPro" id="IPR014352">
    <property type="entry name" value="FERM/acyl-CoA-bd_prot_sf"/>
</dbReference>
<keyword evidence="3" id="KW-0677">Repeat</keyword>
<evidence type="ECO:0000256" key="5">
    <source>
        <dbReference type="SAM" id="Coils"/>
    </source>
</evidence>
<keyword evidence="5" id="KW-0175">Coiled coil</keyword>
<dbReference type="PROSITE" id="PS51228">
    <property type="entry name" value="ACB_2"/>
    <property type="match status" value="1"/>
</dbReference>
<keyword evidence="9" id="KW-1185">Reference proteome</keyword>
<dbReference type="InterPro" id="IPR015915">
    <property type="entry name" value="Kelch-typ_b-propeller"/>
</dbReference>
<evidence type="ECO:0000256" key="2">
    <source>
        <dbReference type="ARBA" id="ARBA00022441"/>
    </source>
</evidence>